<evidence type="ECO:0000313" key="3">
    <source>
        <dbReference type="Proteomes" id="UP001139384"/>
    </source>
</evidence>
<name>A0A9X1Q7F6_STRM4</name>
<feature type="region of interest" description="Disordered" evidence="1">
    <location>
        <begin position="1"/>
        <end position="71"/>
    </location>
</feature>
<protein>
    <submittedName>
        <fullName evidence="2">Uncharacterized protein</fullName>
    </submittedName>
</protein>
<organism evidence="2 3">
    <name type="scientific">Streptomyces muensis</name>
    <dbReference type="NCBI Taxonomy" id="1077944"/>
    <lineage>
        <taxon>Bacteria</taxon>
        <taxon>Bacillati</taxon>
        <taxon>Actinomycetota</taxon>
        <taxon>Actinomycetes</taxon>
        <taxon>Kitasatosporales</taxon>
        <taxon>Streptomycetaceae</taxon>
        <taxon>Streptomyces</taxon>
    </lineage>
</organism>
<keyword evidence="3" id="KW-1185">Reference proteome</keyword>
<sequence>MAGRGPGAGGDRRMPDGTRAAEAPGRGWGTWDAQWADGGLRGAREDSRGGPGTSADAPASWGAAGGLGGVG</sequence>
<evidence type="ECO:0000256" key="1">
    <source>
        <dbReference type="SAM" id="MobiDB-lite"/>
    </source>
</evidence>
<evidence type="ECO:0000313" key="2">
    <source>
        <dbReference type="EMBL" id="MCF1599314.1"/>
    </source>
</evidence>
<feature type="non-terminal residue" evidence="2">
    <location>
        <position position="71"/>
    </location>
</feature>
<accession>A0A9X1Q7F6</accession>
<reference evidence="2" key="1">
    <citation type="submission" date="2022-01" db="EMBL/GenBank/DDBJ databases">
        <title>Draft Genome Sequences of Seven Type Strains of the Genus Streptomyces.</title>
        <authorList>
            <person name="Aziz S."/>
            <person name="Coretto E."/>
            <person name="Chronakova A."/>
            <person name="Sproer C."/>
            <person name="Huber K."/>
            <person name="Nouioui I."/>
            <person name="Gross H."/>
        </authorList>
    </citation>
    <scope>NUCLEOTIDE SEQUENCE</scope>
    <source>
        <strain evidence="2">DSM 103493</strain>
    </source>
</reference>
<dbReference type="AlphaFoldDB" id="A0A9X1Q7F6"/>
<dbReference type="EMBL" id="JAKEIP010000291">
    <property type="protein sequence ID" value="MCF1599314.1"/>
    <property type="molecule type" value="Genomic_DNA"/>
</dbReference>
<proteinExistence type="predicted"/>
<dbReference type="Proteomes" id="UP001139384">
    <property type="component" value="Unassembled WGS sequence"/>
</dbReference>
<gene>
    <name evidence="2" type="ORF">L0P92_38040</name>
</gene>
<comment type="caution">
    <text evidence="2">The sequence shown here is derived from an EMBL/GenBank/DDBJ whole genome shotgun (WGS) entry which is preliminary data.</text>
</comment>